<proteinExistence type="predicted"/>
<keyword evidence="2" id="KW-1185">Reference proteome</keyword>
<evidence type="ECO:0000313" key="1">
    <source>
        <dbReference type="EMBL" id="QBQ55569.1"/>
    </source>
</evidence>
<dbReference type="RefSeq" id="WP_134358826.1">
    <property type="nucleotide sequence ID" value="NZ_CP038033.1"/>
</dbReference>
<dbReference type="Proteomes" id="UP000294325">
    <property type="component" value="Chromosome"/>
</dbReference>
<name>A0A4P7C1K9_9GAMM</name>
<accession>A0A4P7C1K9</accession>
<protein>
    <submittedName>
        <fullName evidence="1">Uncharacterized protein</fullName>
    </submittedName>
</protein>
<gene>
    <name evidence="1" type="ORF">E3U44_14410</name>
</gene>
<dbReference type="KEGG" id="nwr:E3U44_14410"/>
<dbReference type="AlphaFoldDB" id="A0A4P7C1K9"/>
<reference evidence="1 2" key="1">
    <citation type="submission" date="2019-03" db="EMBL/GenBank/DDBJ databases">
        <title>The genome sequence of Nitrosococcus wardiae strain D1FHST reveals the archetypal metabolic capacity of ammonia-oxidizing Gammaproteobacteria.</title>
        <authorList>
            <person name="Wang L."/>
            <person name="Lim C.K."/>
            <person name="Hanson T.E."/>
            <person name="Dang H."/>
            <person name="Klotz M.G."/>
        </authorList>
    </citation>
    <scope>NUCLEOTIDE SEQUENCE [LARGE SCALE GENOMIC DNA]</scope>
    <source>
        <strain evidence="1 2">D1FHS</strain>
    </source>
</reference>
<dbReference type="EMBL" id="CP038033">
    <property type="protein sequence ID" value="QBQ55569.1"/>
    <property type="molecule type" value="Genomic_DNA"/>
</dbReference>
<organism evidence="1 2">
    <name type="scientific">Nitrosococcus wardiae</name>
    <dbReference type="NCBI Taxonomy" id="1814290"/>
    <lineage>
        <taxon>Bacteria</taxon>
        <taxon>Pseudomonadati</taxon>
        <taxon>Pseudomonadota</taxon>
        <taxon>Gammaproteobacteria</taxon>
        <taxon>Chromatiales</taxon>
        <taxon>Chromatiaceae</taxon>
        <taxon>Nitrosococcus</taxon>
    </lineage>
</organism>
<evidence type="ECO:0000313" key="2">
    <source>
        <dbReference type="Proteomes" id="UP000294325"/>
    </source>
</evidence>
<dbReference type="OrthoDB" id="9031584at2"/>
<sequence>MPPLNTEKERINLLLQRDGLEATQNWVARTLNIYREAVASPASHASQKNYKPLFEKSIQEFEEWLSLTQEHNSLIPF</sequence>